<reference evidence="11 12" key="1">
    <citation type="journal article" date="2018" name="Genome Announc.">
        <title>Draft Genome Sequence of Lactococcus sp. Strain NtB2 (JCM 32569), Isolated from the Gut of the Higher Termite Nasutitermes takasagoensis.</title>
        <authorList>
            <person name="Noda S."/>
            <person name="Aihara C."/>
            <person name="Yuki M."/>
            <person name="Ohkuma M."/>
        </authorList>
    </citation>
    <scope>NUCLEOTIDE SEQUENCE [LARGE SCALE GENOMIC DNA]</scope>
    <source>
        <strain evidence="11 12">NtB2</strain>
    </source>
</reference>
<dbReference type="NCBIfam" id="TIGR02397">
    <property type="entry name" value="dnaX_nterm"/>
    <property type="match status" value="1"/>
</dbReference>
<dbReference type="SMART" id="SM00382">
    <property type="entry name" value="AAA"/>
    <property type="match status" value="1"/>
</dbReference>
<dbReference type="GO" id="GO:0009360">
    <property type="term" value="C:DNA polymerase III complex"/>
    <property type="evidence" value="ECO:0007669"/>
    <property type="project" value="InterPro"/>
</dbReference>
<dbReference type="PANTHER" id="PTHR11669">
    <property type="entry name" value="REPLICATION FACTOR C / DNA POLYMERASE III GAMMA-TAU SUBUNIT"/>
    <property type="match status" value="1"/>
</dbReference>
<evidence type="ECO:0000256" key="6">
    <source>
        <dbReference type="ARBA" id="ARBA00022840"/>
    </source>
</evidence>
<dbReference type="InterPro" id="IPR008921">
    <property type="entry name" value="DNA_pol3_clamp-load_cplx_C"/>
</dbReference>
<evidence type="ECO:0000313" key="12">
    <source>
        <dbReference type="Proteomes" id="UP000245021"/>
    </source>
</evidence>
<dbReference type="Proteomes" id="UP000245021">
    <property type="component" value="Unassembled WGS sequence"/>
</dbReference>
<proteinExistence type="inferred from homology"/>
<dbReference type="InterPro" id="IPR001270">
    <property type="entry name" value="ClpA/B"/>
</dbReference>
<feature type="region of interest" description="Disordered" evidence="9">
    <location>
        <begin position="526"/>
        <end position="547"/>
    </location>
</feature>
<dbReference type="InterPro" id="IPR045085">
    <property type="entry name" value="HLD_clamp_pol_III_gamma_tau"/>
</dbReference>
<dbReference type="NCBIfam" id="NF004046">
    <property type="entry name" value="PRK05563.1"/>
    <property type="match status" value="1"/>
</dbReference>
<dbReference type="InterPro" id="IPR027417">
    <property type="entry name" value="P-loop_NTPase"/>
</dbReference>
<evidence type="ECO:0000259" key="10">
    <source>
        <dbReference type="SMART" id="SM00382"/>
    </source>
</evidence>
<dbReference type="InterPro" id="IPR003593">
    <property type="entry name" value="AAA+_ATPase"/>
</dbReference>
<dbReference type="Gene3D" id="3.40.50.300">
    <property type="entry name" value="P-loop containing nucleotide triphosphate hydrolases"/>
    <property type="match status" value="1"/>
</dbReference>
<dbReference type="PRINTS" id="PR00300">
    <property type="entry name" value="CLPPROTEASEA"/>
</dbReference>
<dbReference type="AlphaFoldDB" id="A0A2R5HGV4"/>
<keyword evidence="6" id="KW-0067">ATP-binding</keyword>
<keyword evidence="7" id="KW-0239">DNA-directed DNA polymerase</keyword>
<keyword evidence="12" id="KW-1185">Reference proteome</keyword>
<dbReference type="Pfam" id="PF13177">
    <property type="entry name" value="DNA_pol3_delta2"/>
    <property type="match status" value="1"/>
</dbReference>
<evidence type="ECO:0000256" key="7">
    <source>
        <dbReference type="ARBA" id="ARBA00022932"/>
    </source>
</evidence>
<evidence type="ECO:0000256" key="5">
    <source>
        <dbReference type="ARBA" id="ARBA00022833"/>
    </source>
</evidence>
<comment type="caution">
    <text evidence="11">The sequence shown here is derived from an EMBL/GenBank/DDBJ whole genome shotgun (WGS) entry which is preliminary data.</text>
</comment>
<dbReference type="GO" id="GO:0003887">
    <property type="term" value="F:DNA-directed DNA polymerase activity"/>
    <property type="evidence" value="ECO:0007669"/>
    <property type="project" value="UniProtKB-KW"/>
</dbReference>
<dbReference type="InterPro" id="IPR012763">
    <property type="entry name" value="DNA_pol_III_sug/sutau_N"/>
</dbReference>
<dbReference type="GO" id="GO:0003677">
    <property type="term" value="F:DNA binding"/>
    <property type="evidence" value="ECO:0007669"/>
    <property type="project" value="InterPro"/>
</dbReference>
<dbReference type="PANTHER" id="PTHR11669:SF0">
    <property type="entry name" value="PROTEIN STICHEL-LIKE 2"/>
    <property type="match status" value="1"/>
</dbReference>
<feature type="domain" description="AAA+ ATPase" evidence="10">
    <location>
        <begin position="37"/>
        <end position="179"/>
    </location>
</feature>
<comment type="similarity">
    <text evidence="1">Belongs to the DnaX/STICHEL family.</text>
</comment>
<dbReference type="Pfam" id="PF22608">
    <property type="entry name" value="DNAX_ATPase_lid"/>
    <property type="match status" value="1"/>
</dbReference>
<dbReference type="GO" id="GO:0006261">
    <property type="term" value="P:DNA-templated DNA replication"/>
    <property type="evidence" value="ECO:0007669"/>
    <property type="project" value="TreeGrafter"/>
</dbReference>
<dbReference type="CDD" id="cd00009">
    <property type="entry name" value="AAA"/>
    <property type="match status" value="1"/>
</dbReference>
<dbReference type="FunFam" id="3.40.50.300:FF:000014">
    <property type="entry name" value="DNA polymerase III subunit gamma/tau"/>
    <property type="match status" value="1"/>
</dbReference>
<evidence type="ECO:0000256" key="1">
    <source>
        <dbReference type="ARBA" id="ARBA00006360"/>
    </source>
</evidence>
<keyword evidence="7" id="KW-0808">Transferase</keyword>
<evidence type="ECO:0000256" key="2">
    <source>
        <dbReference type="ARBA" id="ARBA00012417"/>
    </source>
</evidence>
<keyword evidence="4" id="KW-0547">Nucleotide-binding</keyword>
<dbReference type="FunFam" id="1.10.8.60:FF:000013">
    <property type="entry name" value="DNA polymerase III subunit gamma/tau"/>
    <property type="match status" value="1"/>
</dbReference>
<feature type="compositionally biased region" description="Acidic residues" evidence="9">
    <location>
        <begin position="534"/>
        <end position="545"/>
    </location>
</feature>
<dbReference type="GO" id="GO:0005524">
    <property type="term" value="F:ATP binding"/>
    <property type="evidence" value="ECO:0007669"/>
    <property type="project" value="UniProtKB-KW"/>
</dbReference>
<keyword evidence="5" id="KW-0862">Zinc</keyword>
<feature type="region of interest" description="Disordered" evidence="9">
    <location>
        <begin position="381"/>
        <end position="411"/>
    </location>
</feature>
<dbReference type="Gene3D" id="1.10.8.60">
    <property type="match status" value="1"/>
</dbReference>
<evidence type="ECO:0000256" key="4">
    <source>
        <dbReference type="ARBA" id="ARBA00022741"/>
    </source>
</evidence>
<keyword evidence="3" id="KW-0479">Metal-binding</keyword>
<dbReference type="OrthoDB" id="9810148at2"/>
<evidence type="ECO:0000256" key="3">
    <source>
        <dbReference type="ARBA" id="ARBA00022723"/>
    </source>
</evidence>
<keyword evidence="7" id="KW-0548">Nucleotidyltransferase</keyword>
<accession>A0A2R5HGV4</accession>
<dbReference type="CDD" id="cd18137">
    <property type="entry name" value="HLD_clamp_pol_III_gamma_tau"/>
    <property type="match status" value="1"/>
</dbReference>
<sequence>MAYQALYQKYRSQRFDEMVGQEVVATTLKNAIIGDRIGHAYLFSGPRGTGKTSAARIFAKAINCPNQKDGEPCNNCDICAAITNESLDDVIELDAASNNGVDEIREIRDKSTYAPTRASHKVYIIDEVHMLSTSAFNALLKTLEEPAENVVFVLATTEIQKVPATIISRLQSFAFKAITTADIEGHLAEVLNKEGLSYEEKALSILAKSAQGGMRDALSLLDQAVSYAGDGQIDARIAMLVTGTVEDEALKAYVTAVLSYDEAAALDELDKIFHEGKDMLRFTEDLLAYFRDLLLDKSAEVEHARLYQMIDVAIESLKNLKETTQTKIAADLMTMKLAEPVTAASQTASAPEGSAGLAQLQAELASMRAQLQQLSQQRPVASVATAKAEPTAEVRQDAPAQKRPAKPAKSSRLSQEILFKALGEATSEAKMAVSEAWPELVSSINKPADRALVNNTAPVAASENYVVVTFPHENLAHRLSENEELQLLFGNMLSSICGFSPEILALAEGDWLEVRASYVAQLKKTESPMPAELPDSEGEQVEQEDPTALAKSLFGDKVVEIQD</sequence>
<evidence type="ECO:0000256" key="8">
    <source>
        <dbReference type="ARBA" id="ARBA00049244"/>
    </source>
</evidence>
<dbReference type="RefSeq" id="WP_109246245.1">
    <property type="nucleotide sequence ID" value="NZ_BFFO01000009.1"/>
</dbReference>
<dbReference type="SUPFAM" id="SSF52540">
    <property type="entry name" value="P-loop containing nucleoside triphosphate hydrolases"/>
    <property type="match status" value="1"/>
</dbReference>
<evidence type="ECO:0000256" key="9">
    <source>
        <dbReference type="SAM" id="MobiDB-lite"/>
    </source>
</evidence>
<protein>
    <recommendedName>
        <fullName evidence="2">DNA-directed DNA polymerase</fullName>
        <ecNumber evidence="2">2.7.7.7</ecNumber>
    </recommendedName>
</protein>
<gene>
    <name evidence="11" type="primary">dnaX</name>
    <name evidence="11" type="ORF">NtB2_01432</name>
</gene>
<evidence type="ECO:0000313" key="11">
    <source>
        <dbReference type="EMBL" id="GBG97293.1"/>
    </source>
</evidence>
<dbReference type="EMBL" id="BFFO01000009">
    <property type="protein sequence ID" value="GBG97293.1"/>
    <property type="molecule type" value="Genomic_DNA"/>
</dbReference>
<organism evidence="11 12">
    <name type="scientific">Lactococcus termiticola</name>
    <dbReference type="NCBI Taxonomy" id="2169526"/>
    <lineage>
        <taxon>Bacteria</taxon>
        <taxon>Bacillati</taxon>
        <taxon>Bacillota</taxon>
        <taxon>Bacilli</taxon>
        <taxon>Lactobacillales</taxon>
        <taxon>Streptococcaceae</taxon>
        <taxon>Lactococcus</taxon>
    </lineage>
</organism>
<dbReference type="SUPFAM" id="SSF48019">
    <property type="entry name" value="post-AAA+ oligomerization domain-like"/>
    <property type="match status" value="1"/>
</dbReference>
<dbReference type="EC" id="2.7.7.7" evidence="2"/>
<dbReference type="GO" id="GO:0046872">
    <property type="term" value="F:metal ion binding"/>
    <property type="evidence" value="ECO:0007669"/>
    <property type="project" value="UniProtKB-KW"/>
</dbReference>
<name>A0A2R5HGV4_9LACT</name>
<comment type="catalytic activity">
    <reaction evidence="8">
        <text>DNA(n) + a 2'-deoxyribonucleoside 5'-triphosphate = DNA(n+1) + diphosphate</text>
        <dbReference type="Rhea" id="RHEA:22508"/>
        <dbReference type="Rhea" id="RHEA-COMP:17339"/>
        <dbReference type="Rhea" id="RHEA-COMP:17340"/>
        <dbReference type="ChEBI" id="CHEBI:33019"/>
        <dbReference type="ChEBI" id="CHEBI:61560"/>
        <dbReference type="ChEBI" id="CHEBI:173112"/>
        <dbReference type="EC" id="2.7.7.7"/>
    </reaction>
</comment>
<dbReference type="InterPro" id="IPR050238">
    <property type="entry name" value="DNA_Rep/Repair_Clamp_Loader"/>
</dbReference>